<feature type="domain" description="RagB/SusD" evidence="6">
    <location>
        <begin position="303"/>
        <end position="612"/>
    </location>
</feature>
<comment type="subcellular location">
    <subcellularLocation>
        <location evidence="1">Cell outer membrane</location>
    </subcellularLocation>
</comment>
<protein>
    <submittedName>
        <fullName evidence="8">RagB/SusD family nutrient uptake outer membrane protein</fullName>
    </submittedName>
</protein>
<dbReference type="InterPro" id="IPR012944">
    <property type="entry name" value="SusD_RagB_dom"/>
</dbReference>
<evidence type="ECO:0000256" key="5">
    <source>
        <dbReference type="ARBA" id="ARBA00023237"/>
    </source>
</evidence>
<dbReference type="EMBL" id="CP045652">
    <property type="protein sequence ID" value="QGA26949.1"/>
    <property type="molecule type" value="Genomic_DNA"/>
</dbReference>
<evidence type="ECO:0000256" key="1">
    <source>
        <dbReference type="ARBA" id="ARBA00004442"/>
    </source>
</evidence>
<dbReference type="InterPro" id="IPR033985">
    <property type="entry name" value="SusD-like_N"/>
</dbReference>
<feature type="domain" description="SusD-like N-terminal" evidence="7">
    <location>
        <begin position="22"/>
        <end position="217"/>
    </location>
</feature>
<keyword evidence="3" id="KW-0732">Signal</keyword>
<gene>
    <name evidence="8" type="ORF">GFH32_11755</name>
</gene>
<evidence type="ECO:0000259" key="7">
    <source>
        <dbReference type="Pfam" id="PF14322"/>
    </source>
</evidence>
<dbReference type="AlphaFoldDB" id="A0A5Q0QCL6"/>
<evidence type="ECO:0000256" key="3">
    <source>
        <dbReference type="ARBA" id="ARBA00022729"/>
    </source>
</evidence>
<proteinExistence type="inferred from homology"/>
<evidence type="ECO:0000313" key="9">
    <source>
        <dbReference type="Proteomes" id="UP000326921"/>
    </source>
</evidence>
<evidence type="ECO:0000313" key="8">
    <source>
        <dbReference type="EMBL" id="QGA26949.1"/>
    </source>
</evidence>
<name>A0A5Q0QCL6_9SPHI</name>
<dbReference type="Gene3D" id="1.25.40.390">
    <property type="match status" value="1"/>
</dbReference>
<comment type="similarity">
    <text evidence="2">Belongs to the SusD family.</text>
</comment>
<evidence type="ECO:0000259" key="6">
    <source>
        <dbReference type="Pfam" id="PF07980"/>
    </source>
</evidence>
<sequence length="612" mass="70394">MKRFIYTTILLLSLLALGSCDKYLEVELQNQMTMDEVFNKRQTTEAYLAQVYGYLPDESDMVSGEGGMVPLSDEALFSWLAWVPWININSGSWGTTTSDYQVWAHNYRGINQATIFMNNVDKNVELGQGTKDAMKAEARFLRAYFYFCLLRRYGPVYIWGDQDSDVKIKSEEIDRHTLSYNVEFILSEYEKAIAVLPTRITDQAWMGRLTKGAAMAAKGELLLYMARPLFNGAKFLTGLKNKDGENLFPQVADPNKWELAAQAAKDVIDLNQYALYEDKTETDPMRKAIKSYSGVFFEEWNSEIIWGRWINSGYAYNVRSAPPRVVKEGYGGFSPSLKLVDSYPMAETGRFPVTGYQTNGAPIVDARSGYSETGFTENFTHPIDNYAPIKAHNSIVGRDARFYASVLANGMYWINTFQGRKLVTFFTGGTSSYTQTGDCVKTGYLWRRMSDPTNDIEEGKWGQFSWSYFRLGEIYLNYAEACNEKPNRNEAEALKYVNLIRKRSGLNNLEEAYPEVKGNKDLLRELLRKERMVELAFENHRYHDVRTWMIAEKELNESFFTRNLASTSFEGSWTRTNAIFPGKRLFQLKHYFFPIHQDQLSEMSNLTQNYGW</sequence>
<accession>A0A5Q0QCL6</accession>
<evidence type="ECO:0000256" key="4">
    <source>
        <dbReference type="ARBA" id="ARBA00023136"/>
    </source>
</evidence>
<dbReference type="Pfam" id="PF07980">
    <property type="entry name" value="SusD_RagB"/>
    <property type="match status" value="1"/>
</dbReference>
<dbReference type="GO" id="GO:0009279">
    <property type="term" value="C:cell outer membrane"/>
    <property type="evidence" value="ECO:0007669"/>
    <property type="project" value="UniProtKB-SubCell"/>
</dbReference>
<reference evidence="8 9" key="1">
    <citation type="submission" date="2019-10" db="EMBL/GenBank/DDBJ databases">
        <authorList>
            <person name="Dong K."/>
        </authorList>
    </citation>
    <scope>NUCLEOTIDE SEQUENCE [LARGE SCALE GENOMIC DNA]</scope>
    <source>
        <strain evidence="9">dk4302</strain>
    </source>
</reference>
<dbReference type="SUPFAM" id="SSF48452">
    <property type="entry name" value="TPR-like"/>
    <property type="match status" value="1"/>
</dbReference>
<dbReference type="RefSeq" id="WP_153511791.1">
    <property type="nucleotide sequence ID" value="NZ_CP045652.1"/>
</dbReference>
<organism evidence="8 9">
    <name type="scientific">Sphingobacterium zhuxiongii</name>
    <dbReference type="NCBI Taxonomy" id="2662364"/>
    <lineage>
        <taxon>Bacteria</taxon>
        <taxon>Pseudomonadati</taxon>
        <taxon>Bacteroidota</taxon>
        <taxon>Sphingobacteriia</taxon>
        <taxon>Sphingobacteriales</taxon>
        <taxon>Sphingobacteriaceae</taxon>
        <taxon>Sphingobacterium</taxon>
    </lineage>
</organism>
<dbReference type="Proteomes" id="UP000326921">
    <property type="component" value="Chromosome"/>
</dbReference>
<keyword evidence="9" id="KW-1185">Reference proteome</keyword>
<keyword evidence="4" id="KW-0472">Membrane</keyword>
<evidence type="ECO:0000256" key="2">
    <source>
        <dbReference type="ARBA" id="ARBA00006275"/>
    </source>
</evidence>
<dbReference type="Pfam" id="PF14322">
    <property type="entry name" value="SusD-like_3"/>
    <property type="match status" value="1"/>
</dbReference>
<keyword evidence="5" id="KW-0998">Cell outer membrane</keyword>
<dbReference type="KEGG" id="sphe:GFH32_11755"/>
<dbReference type="PROSITE" id="PS51257">
    <property type="entry name" value="PROKAR_LIPOPROTEIN"/>
    <property type="match status" value="1"/>
</dbReference>
<dbReference type="InterPro" id="IPR011990">
    <property type="entry name" value="TPR-like_helical_dom_sf"/>
</dbReference>